<keyword evidence="3" id="KW-1185">Reference proteome</keyword>
<evidence type="ECO:0000313" key="2">
    <source>
        <dbReference type="EMBL" id="EAY25838.1"/>
    </source>
</evidence>
<comment type="caution">
    <text evidence="2">The sequence shown here is derived from an EMBL/GenBank/DDBJ whole genome shotgun (WGS) entry which is preliminary data.</text>
</comment>
<gene>
    <name evidence="2" type="ORF">M23134_07650</name>
</gene>
<evidence type="ECO:0000256" key="1">
    <source>
        <dbReference type="SAM" id="SignalP"/>
    </source>
</evidence>
<dbReference type="RefSeq" id="WP_002702018.1">
    <property type="nucleotide sequence ID" value="NZ_AAWS01000042.1"/>
</dbReference>
<name>A1ZUT4_MICM2</name>
<feature type="chain" id="PRO_5002642246" description="Lipoprotein" evidence="1">
    <location>
        <begin position="20"/>
        <end position="202"/>
    </location>
</feature>
<reference evidence="2 3" key="1">
    <citation type="submission" date="2007-01" db="EMBL/GenBank/DDBJ databases">
        <authorList>
            <person name="Haygood M."/>
            <person name="Podell S."/>
            <person name="Anderson C."/>
            <person name="Hopkinson B."/>
            <person name="Roe K."/>
            <person name="Barbeau K."/>
            <person name="Gaasterland T."/>
            <person name="Ferriera S."/>
            <person name="Johnson J."/>
            <person name="Kravitz S."/>
            <person name="Beeson K."/>
            <person name="Sutton G."/>
            <person name="Rogers Y.-H."/>
            <person name="Friedman R."/>
            <person name="Frazier M."/>
            <person name="Venter J.C."/>
        </authorList>
    </citation>
    <scope>NUCLEOTIDE SEQUENCE [LARGE SCALE GENOMIC DNA]</scope>
    <source>
        <strain evidence="2 3">ATCC 23134</strain>
    </source>
</reference>
<dbReference type="Proteomes" id="UP000004095">
    <property type="component" value="Unassembled WGS sequence"/>
</dbReference>
<proteinExistence type="predicted"/>
<dbReference type="AlphaFoldDB" id="A1ZUT4"/>
<protein>
    <recommendedName>
        <fullName evidence="4">Lipoprotein</fullName>
    </recommendedName>
</protein>
<sequence length="202" mass="23443">MKKYYLILCMCCLSDLVSAQPDPYTHCDLSFTYQYQGKNKEILFPEFSKVQQSDGVVVMASKDKRGRFGLVVQLPDKNHTYSVEGYRAYSYTTTKGSLEVEWGDEKSVTADLFLFPIPSAHRKKKVVKVSSHYVMHLQMKMQEVNKQGFARLHYNFLIPYQVGAYGINLFDLESDMDSEKKNVTKFWKTGVHPTKIYTFKLR</sequence>
<organism evidence="2 3">
    <name type="scientific">Microscilla marina ATCC 23134</name>
    <dbReference type="NCBI Taxonomy" id="313606"/>
    <lineage>
        <taxon>Bacteria</taxon>
        <taxon>Pseudomonadati</taxon>
        <taxon>Bacteroidota</taxon>
        <taxon>Cytophagia</taxon>
        <taxon>Cytophagales</taxon>
        <taxon>Microscillaceae</taxon>
        <taxon>Microscilla</taxon>
    </lineage>
</organism>
<dbReference type="EMBL" id="AAWS01000042">
    <property type="protein sequence ID" value="EAY25838.1"/>
    <property type="molecule type" value="Genomic_DNA"/>
</dbReference>
<keyword evidence="1" id="KW-0732">Signal</keyword>
<feature type="signal peptide" evidence="1">
    <location>
        <begin position="1"/>
        <end position="19"/>
    </location>
</feature>
<evidence type="ECO:0008006" key="4">
    <source>
        <dbReference type="Google" id="ProtNLM"/>
    </source>
</evidence>
<accession>A1ZUT4</accession>
<evidence type="ECO:0000313" key="3">
    <source>
        <dbReference type="Proteomes" id="UP000004095"/>
    </source>
</evidence>